<keyword evidence="2 3" id="KW-0238">DNA-binding</keyword>
<keyword evidence="1" id="KW-0678">Repressor</keyword>
<proteinExistence type="predicted"/>
<comment type="caution">
    <text evidence="3">Lacks conserved residue(s) required for the propagation of feature annotation.</text>
</comment>
<evidence type="ECO:0000256" key="3">
    <source>
        <dbReference type="PROSITE-ProRule" id="PRU00335"/>
    </source>
</evidence>
<dbReference type="Gene3D" id="1.10.357.10">
    <property type="entry name" value="Tetracycline Repressor, domain 2"/>
    <property type="match status" value="1"/>
</dbReference>
<evidence type="ECO:0000313" key="5">
    <source>
        <dbReference type="EMBL" id="BDX03809.1"/>
    </source>
</evidence>
<dbReference type="Proteomes" id="UP001307608">
    <property type="component" value="Chromosome"/>
</dbReference>
<reference evidence="5 6" key="1">
    <citation type="submission" date="2023-01" db="EMBL/GenBank/DDBJ databases">
        <title>Complete genome sequence of Marinomonas pontica strain 200518_36.</title>
        <authorList>
            <person name="Ueki S."/>
            <person name="Gajardo G."/>
            <person name="Maruyama F."/>
        </authorList>
    </citation>
    <scope>NUCLEOTIDE SEQUENCE [LARGE SCALE GENOMIC DNA]</scope>
    <source>
        <strain evidence="5 6">200518_36</strain>
    </source>
</reference>
<organism evidence="5 6">
    <name type="scientific">Marinomonas pontica</name>
    <dbReference type="NCBI Taxonomy" id="264739"/>
    <lineage>
        <taxon>Bacteria</taxon>
        <taxon>Pseudomonadati</taxon>
        <taxon>Pseudomonadota</taxon>
        <taxon>Gammaproteobacteria</taxon>
        <taxon>Oceanospirillales</taxon>
        <taxon>Oceanospirillaceae</taxon>
        <taxon>Marinomonas</taxon>
    </lineage>
</organism>
<name>A0ABM8FFF1_9GAMM</name>
<dbReference type="InterPro" id="IPR009057">
    <property type="entry name" value="Homeodomain-like_sf"/>
</dbReference>
<keyword evidence="6" id="KW-1185">Reference proteome</keyword>
<evidence type="ECO:0000259" key="4">
    <source>
        <dbReference type="PROSITE" id="PS50977"/>
    </source>
</evidence>
<dbReference type="Pfam" id="PF13977">
    <property type="entry name" value="TetR_C_6"/>
    <property type="match status" value="1"/>
</dbReference>
<gene>
    <name evidence="5" type="ORF">MACH16_25570</name>
</gene>
<dbReference type="SUPFAM" id="SSF46689">
    <property type="entry name" value="Homeodomain-like"/>
    <property type="match status" value="1"/>
</dbReference>
<evidence type="ECO:0000313" key="6">
    <source>
        <dbReference type="Proteomes" id="UP001307608"/>
    </source>
</evidence>
<dbReference type="InterPro" id="IPR001647">
    <property type="entry name" value="HTH_TetR"/>
</dbReference>
<sequence length="156" mass="18374">MSEIAKTAELSVGQIYRYFAHKDDIICALVEQFTQRRLHYMASFLDKKDWLERHFSDLNPESNNERIMHAEIKAEAARNPTIAQIYKESHQRLQKRAINIMAAQYPNMDQKEIAARIEMLVTLSEGLLARWEFQPRPFSQEMRQLYSDTLDTILPD</sequence>
<dbReference type="InterPro" id="IPR039538">
    <property type="entry name" value="BetI_C"/>
</dbReference>
<protein>
    <submittedName>
        <fullName evidence="5">TetR family transcriptional regulator</fullName>
    </submittedName>
</protein>
<evidence type="ECO:0000256" key="1">
    <source>
        <dbReference type="ARBA" id="ARBA00022491"/>
    </source>
</evidence>
<dbReference type="PROSITE" id="PS50977">
    <property type="entry name" value="HTH_TETR_2"/>
    <property type="match status" value="1"/>
</dbReference>
<feature type="domain" description="HTH tetR-type" evidence="4">
    <location>
        <begin position="1"/>
        <end position="37"/>
    </location>
</feature>
<dbReference type="EMBL" id="AP027271">
    <property type="protein sequence ID" value="BDX03809.1"/>
    <property type="molecule type" value="Genomic_DNA"/>
</dbReference>
<accession>A0ABM8FFF1</accession>
<evidence type="ECO:0000256" key="2">
    <source>
        <dbReference type="ARBA" id="ARBA00023125"/>
    </source>
</evidence>